<sequence length="114" mass="12873">MLSLQRSKVAQGRKTDAWSLAPKGCGRSVSLEVGTDLDSKSFVIGGDKGGLVENIMNKRQGEEATTLLLNRPPPEPPSWNAGEFRVWKQHFNFIVCLLFTFHDKTVYFSVDYFY</sequence>
<gene>
    <name evidence="1" type="ORF">CEURO_LOCUS8446</name>
</gene>
<keyword evidence="2" id="KW-1185">Reference proteome</keyword>
<reference evidence="1" key="1">
    <citation type="submission" date="2022-07" db="EMBL/GenBank/DDBJ databases">
        <authorList>
            <person name="Macas J."/>
            <person name="Novak P."/>
            <person name="Neumann P."/>
        </authorList>
    </citation>
    <scope>NUCLEOTIDE SEQUENCE</scope>
</reference>
<accession>A0A9P0Z1C4</accession>
<evidence type="ECO:0000313" key="1">
    <source>
        <dbReference type="EMBL" id="CAH9082875.1"/>
    </source>
</evidence>
<comment type="caution">
    <text evidence="1">The sequence shown here is derived from an EMBL/GenBank/DDBJ whole genome shotgun (WGS) entry which is preliminary data.</text>
</comment>
<dbReference type="Proteomes" id="UP001152484">
    <property type="component" value="Unassembled WGS sequence"/>
</dbReference>
<dbReference type="OrthoDB" id="10352722at2759"/>
<protein>
    <submittedName>
        <fullName evidence="1">Uncharacterized protein</fullName>
    </submittedName>
</protein>
<organism evidence="1 2">
    <name type="scientific">Cuscuta europaea</name>
    <name type="common">European dodder</name>
    <dbReference type="NCBI Taxonomy" id="41803"/>
    <lineage>
        <taxon>Eukaryota</taxon>
        <taxon>Viridiplantae</taxon>
        <taxon>Streptophyta</taxon>
        <taxon>Embryophyta</taxon>
        <taxon>Tracheophyta</taxon>
        <taxon>Spermatophyta</taxon>
        <taxon>Magnoliopsida</taxon>
        <taxon>eudicotyledons</taxon>
        <taxon>Gunneridae</taxon>
        <taxon>Pentapetalae</taxon>
        <taxon>asterids</taxon>
        <taxon>lamiids</taxon>
        <taxon>Solanales</taxon>
        <taxon>Convolvulaceae</taxon>
        <taxon>Cuscuteae</taxon>
        <taxon>Cuscuta</taxon>
        <taxon>Cuscuta subgen. Cuscuta</taxon>
    </lineage>
</organism>
<dbReference type="AlphaFoldDB" id="A0A9P0Z1C4"/>
<evidence type="ECO:0000313" key="2">
    <source>
        <dbReference type="Proteomes" id="UP001152484"/>
    </source>
</evidence>
<dbReference type="EMBL" id="CAMAPE010000016">
    <property type="protein sequence ID" value="CAH9082875.1"/>
    <property type="molecule type" value="Genomic_DNA"/>
</dbReference>
<proteinExistence type="predicted"/>
<name>A0A9P0Z1C4_CUSEU</name>